<reference evidence="1 2" key="1">
    <citation type="submission" date="2023-03" db="EMBL/GenBank/DDBJ databases">
        <title>YIM 133296 draft genome.</title>
        <authorList>
            <person name="Xiong L."/>
        </authorList>
    </citation>
    <scope>NUCLEOTIDE SEQUENCE [LARGE SCALE GENOMIC DNA]</scope>
    <source>
        <strain evidence="1 2">YIM 133296</strain>
    </source>
</reference>
<protein>
    <submittedName>
        <fullName evidence="1">Histidine phosphatase family protein</fullName>
    </submittedName>
</protein>
<evidence type="ECO:0000313" key="2">
    <source>
        <dbReference type="Proteomes" id="UP001528912"/>
    </source>
</evidence>
<proteinExistence type="predicted"/>
<organism evidence="1 2">
    <name type="scientific">Luteipulveratus flavus</name>
    <dbReference type="NCBI Taxonomy" id="3031728"/>
    <lineage>
        <taxon>Bacteria</taxon>
        <taxon>Bacillati</taxon>
        <taxon>Actinomycetota</taxon>
        <taxon>Actinomycetes</taxon>
        <taxon>Micrococcales</taxon>
        <taxon>Dermacoccaceae</taxon>
        <taxon>Luteipulveratus</taxon>
    </lineage>
</organism>
<evidence type="ECO:0000313" key="1">
    <source>
        <dbReference type="EMBL" id="MDF8265432.1"/>
    </source>
</evidence>
<dbReference type="Pfam" id="PF00300">
    <property type="entry name" value="His_Phos_1"/>
    <property type="match status" value="1"/>
</dbReference>
<comment type="caution">
    <text evidence="1">The sequence shown here is derived from an EMBL/GenBank/DDBJ whole genome shotgun (WGS) entry which is preliminary data.</text>
</comment>
<dbReference type="InterPro" id="IPR013078">
    <property type="entry name" value="His_Pase_superF_clade-1"/>
</dbReference>
<dbReference type="PANTHER" id="PTHR47623:SF1">
    <property type="entry name" value="OS09G0287300 PROTEIN"/>
    <property type="match status" value="1"/>
</dbReference>
<gene>
    <name evidence="1" type="ORF">P4R38_14380</name>
</gene>
<dbReference type="PANTHER" id="PTHR47623">
    <property type="entry name" value="OS09G0287300 PROTEIN"/>
    <property type="match status" value="1"/>
</dbReference>
<dbReference type="CDD" id="cd07067">
    <property type="entry name" value="HP_PGM_like"/>
    <property type="match status" value="1"/>
</dbReference>
<dbReference type="SMART" id="SM00855">
    <property type="entry name" value="PGAM"/>
    <property type="match status" value="1"/>
</dbReference>
<name>A0ABT6C934_9MICO</name>
<accession>A0ABT6C934</accession>
<dbReference type="SUPFAM" id="SSF53254">
    <property type="entry name" value="Phosphoglycerate mutase-like"/>
    <property type="match status" value="1"/>
</dbReference>
<sequence length="173" mass="18568">MNDATHRQLVLLRHAKAEDPEAAVDHERSLTDRGRADAEAAGKWLREQGFAPDLVLCSTSARTRETWAGVVEASGLGTVVEHDPRIYNAPVERLLTVVREADEDALAVVLVGHAPGVPDLAVELSGEGSEPEAREELAHGFPTCTLAVLDIDTPWRDVAPGSAVLRTVITPRG</sequence>
<dbReference type="Gene3D" id="3.40.50.1240">
    <property type="entry name" value="Phosphoglycerate mutase-like"/>
    <property type="match status" value="1"/>
</dbReference>
<dbReference type="EMBL" id="JAROAV010000033">
    <property type="protein sequence ID" value="MDF8265432.1"/>
    <property type="molecule type" value="Genomic_DNA"/>
</dbReference>
<keyword evidence="2" id="KW-1185">Reference proteome</keyword>
<dbReference type="Proteomes" id="UP001528912">
    <property type="component" value="Unassembled WGS sequence"/>
</dbReference>
<dbReference type="InterPro" id="IPR029033">
    <property type="entry name" value="His_PPase_superfam"/>
</dbReference>
<dbReference type="RefSeq" id="WP_275238883.1">
    <property type="nucleotide sequence ID" value="NZ_JARFJC010000029.1"/>
</dbReference>